<dbReference type="InterPro" id="IPR019826">
    <property type="entry name" value="Carboxylesterase_B_AS"/>
</dbReference>
<dbReference type="SUPFAM" id="SSF53474">
    <property type="entry name" value="alpha/beta-Hydrolases"/>
    <property type="match status" value="1"/>
</dbReference>
<dbReference type="EMBL" id="MW809369">
    <property type="protein sequence ID" value="QYA71997.1"/>
    <property type="molecule type" value="mRNA"/>
</dbReference>
<comment type="similarity">
    <text evidence="1 6">Belongs to the type-B carboxylesterase/lipase family.</text>
</comment>
<dbReference type="Gene3D" id="3.40.50.1820">
    <property type="entry name" value="alpha/beta hydrolase"/>
    <property type="match status" value="1"/>
</dbReference>
<dbReference type="InterPro" id="IPR029058">
    <property type="entry name" value="AB_hydrolase_fold"/>
</dbReference>
<keyword evidence="4" id="KW-1015">Disulfide bond</keyword>
<dbReference type="PANTHER" id="PTHR43142:SF1">
    <property type="entry name" value="CARBOXYLIC ESTER HYDROLASE"/>
    <property type="match status" value="1"/>
</dbReference>
<evidence type="ECO:0000256" key="3">
    <source>
        <dbReference type="ARBA" id="ARBA00022801"/>
    </source>
</evidence>
<protein>
    <recommendedName>
        <fullName evidence="6">Carboxylic ester hydrolase</fullName>
        <ecNumber evidence="6">3.1.1.-</ecNumber>
    </recommendedName>
</protein>
<feature type="signal peptide" evidence="6">
    <location>
        <begin position="1"/>
        <end position="20"/>
    </location>
</feature>
<dbReference type="AlphaFoldDB" id="A0A8F8MZ01"/>
<dbReference type="EMBL" id="MW809316">
    <property type="protein sequence ID" value="QYA71944.1"/>
    <property type="molecule type" value="Genomic_DNA"/>
</dbReference>
<keyword evidence="2" id="KW-0719">Serine esterase</keyword>
<organism evidence="8">
    <name type="scientific">Anoplophora glabripennis</name>
    <name type="common">Asian longhorn beetle</name>
    <name type="synonym">Anoplophora nobilis</name>
    <dbReference type="NCBI Taxonomy" id="217634"/>
    <lineage>
        <taxon>Eukaryota</taxon>
        <taxon>Metazoa</taxon>
        <taxon>Ecdysozoa</taxon>
        <taxon>Arthropoda</taxon>
        <taxon>Hexapoda</taxon>
        <taxon>Insecta</taxon>
        <taxon>Pterygota</taxon>
        <taxon>Neoptera</taxon>
        <taxon>Endopterygota</taxon>
        <taxon>Coleoptera</taxon>
        <taxon>Polyphaga</taxon>
        <taxon>Cucujiformia</taxon>
        <taxon>Chrysomeloidea</taxon>
        <taxon>Cerambycidae</taxon>
        <taxon>Lamiinae</taxon>
        <taxon>Lamiini</taxon>
        <taxon>Anoplophora</taxon>
    </lineage>
</organism>
<feature type="domain" description="Carboxylesterase type B" evidence="7">
    <location>
        <begin position="31"/>
        <end position="536"/>
    </location>
</feature>
<keyword evidence="6" id="KW-0732">Signal</keyword>
<dbReference type="PROSITE" id="PS00941">
    <property type="entry name" value="CARBOXYLESTERASE_B_2"/>
    <property type="match status" value="1"/>
</dbReference>
<dbReference type="PANTHER" id="PTHR43142">
    <property type="entry name" value="CARBOXYLIC ESTER HYDROLASE"/>
    <property type="match status" value="1"/>
</dbReference>
<sequence length="551" mass="61439">MKLAHIACFFGVFCIMGVFPQAPEGSSQDFPVIQIRDGSVRGRRSRTIGDQTVYYAFQGIPYAEPPTGNRRFRPPEKKSAWKGVLNATQDKSQCIQGGNPPQGSEDCLYINVYTPNLKGRKLPVMAWIHGGGFNLGNSSYISYGPDYLLEKDIVFVSFNYRLGIYGFGSTEDSTCPGNFGFKDQILALKWVQDNVASFGGDPKKVTIFGGSAGSASVSYLLQTNLTRDLFRAGIMESGTSLCLWALDRRSRETMFAVGEALNVDTSSSTSLINGLRKINSLQLQDVAFGMSITALLDNLLNGLVYGLVKEPGVVDKYSELELSQGRFLRKPVIIGFTSSEAATVGGFPATVRQYFERYDNNISGLTPINLTRNSTKIMQAATDIKSFYFGTSPIAGQTEAIVKFISDDLFNRAVRRTVIDQSKYVSVYFYKFSYTGLLGAPNRSQEGAGHGEETSYLFRTYPNFTVSPDDIRTRSRMVKLWTNFAKFLLPTPSIDPLLENVIWLPSNVIPNNELYLDIDKDVEIKLNPFNKRMKFWDGIYKKYGDPPYDTY</sequence>
<reference evidence="8" key="1">
    <citation type="submission" date="2021-03" db="EMBL/GenBank/DDBJ databases">
        <authorList>
            <person name="Li R."/>
            <person name="Gong F."/>
            <person name="Pan H."/>
            <person name="Liang H."/>
            <person name="Miao H."/>
            <person name="Zhao Y."/>
            <person name="Duan L."/>
            <person name="Yang H."/>
            <person name="Wang L."/>
            <person name="Chen S."/>
            <person name="Zhu H."/>
        </authorList>
    </citation>
    <scope>NUCLEOTIDE SEQUENCE</scope>
    <source>
        <strain evidence="8">AglaCXE11682</strain>
    </source>
</reference>
<dbReference type="InterPro" id="IPR019819">
    <property type="entry name" value="Carboxylesterase_B_CS"/>
</dbReference>
<keyword evidence="3 6" id="KW-0378">Hydrolase</keyword>
<dbReference type="Pfam" id="PF00135">
    <property type="entry name" value="COesterase"/>
    <property type="match status" value="1"/>
</dbReference>
<dbReference type="EC" id="3.1.1.-" evidence="6"/>
<evidence type="ECO:0000256" key="6">
    <source>
        <dbReference type="RuleBase" id="RU361235"/>
    </source>
</evidence>
<keyword evidence="5" id="KW-0325">Glycoprotein</keyword>
<evidence type="ECO:0000256" key="2">
    <source>
        <dbReference type="ARBA" id="ARBA00022487"/>
    </source>
</evidence>
<evidence type="ECO:0000256" key="1">
    <source>
        <dbReference type="ARBA" id="ARBA00005964"/>
    </source>
</evidence>
<proteinExistence type="evidence at transcript level"/>
<name>A0A8F8MZ01_ANOGL</name>
<evidence type="ECO:0000256" key="4">
    <source>
        <dbReference type="ARBA" id="ARBA00023157"/>
    </source>
</evidence>
<dbReference type="InterPro" id="IPR002018">
    <property type="entry name" value="CarbesteraseB"/>
</dbReference>
<dbReference type="GO" id="GO:0052689">
    <property type="term" value="F:carboxylic ester hydrolase activity"/>
    <property type="evidence" value="ECO:0007669"/>
    <property type="project" value="UniProtKB-KW"/>
</dbReference>
<accession>A0A8F8MZ01</accession>
<evidence type="ECO:0000259" key="7">
    <source>
        <dbReference type="Pfam" id="PF00135"/>
    </source>
</evidence>
<evidence type="ECO:0000256" key="5">
    <source>
        <dbReference type="ARBA" id="ARBA00023180"/>
    </source>
</evidence>
<dbReference type="PROSITE" id="PS00122">
    <property type="entry name" value="CARBOXYLESTERASE_B_1"/>
    <property type="match status" value="1"/>
</dbReference>
<evidence type="ECO:0000313" key="8">
    <source>
        <dbReference type="EMBL" id="QYA71997.1"/>
    </source>
</evidence>
<feature type="chain" id="PRO_5034210695" description="Carboxylic ester hydrolase" evidence="6">
    <location>
        <begin position="21"/>
        <end position="551"/>
    </location>
</feature>